<reference evidence="1" key="1">
    <citation type="submission" date="2021-04" db="EMBL/GenBank/DDBJ databases">
        <authorList>
            <person name="Hornung B."/>
        </authorList>
    </citation>
    <scope>NUCLEOTIDE SEQUENCE</scope>
    <source>
        <strain evidence="1">G5G6</strain>
    </source>
</reference>
<protein>
    <submittedName>
        <fullName evidence="1">Anhydro-N-acetylmuramic acid kinase</fullName>
    </submittedName>
</protein>
<comment type="caution">
    <text evidence="1">The sequence shown here is derived from an EMBL/GenBank/DDBJ whole genome shotgun (WGS) entry which is preliminary data.</text>
</comment>
<dbReference type="Gene3D" id="3.30.420.40">
    <property type="match status" value="1"/>
</dbReference>
<dbReference type="AlphaFoldDB" id="A0A916J5H5"/>
<dbReference type="PANTHER" id="PTHR30605">
    <property type="entry name" value="ANHYDRO-N-ACETYLMURAMIC ACID KINASE"/>
    <property type="match status" value="1"/>
</dbReference>
<name>A0A916J5H5_9PROT</name>
<gene>
    <name evidence="1" type="ORF">GTOL_12183</name>
</gene>
<dbReference type="GO" id="GO:0016773">
    <property type="term" value="F:phosphotransferase activity, alcohol group as acceptor"/>
    <property type="evidence" value="ECO:0007669"/>
    <property type="project" value="InterPro"/>
</dbReference>
<dbReference type="GO" id="GO:0016301">
    <property type="term" value="F:kinase activity"/>
    <property type="evidence" value="ECO:0007669"/>
    <property type="project" value="UniProtKB-KW"/>
</dbReference>
<dbReference type="GO" id="GO:0009254">
    <property type="term" value="P:peptidoglycan turnover"/>
    <property type="evidence" value="ECO:0007669"/>
    <property type="project" value="InterPro"/>
</dbReference>
<organism evidence="1 2">
    <name type="scientific">Georgfuchsia toluolica</name>
    <dbReference type="NCBI Taxonomy" id="424218"/>
    <lineage>
        <taxon>Bacteria</taxon>
        <taxon>Pseudomonadati</taxon>
        <taxon>Pseudomonadota</taxon>
        <taxon>Betaproteobacteria</taxon>
        <taxon>Nitrosomonadales</taxon>
        <taxon>Sterolibacteriaceae</taxon>
        <taxon>Georgfuchsia</taxon>
    </lineage>
</organism>
<keyword evidence="2" id="KW-1185">Reference proteome</keyword>
<dbReference type="Pfam" id="PF03702">
    <property type="entry name" value="AnmK"/>
    <property type="match status" value="1"/>
</dbReference>
<sequence>MAMTNRHAGLMSGTSLDGVDTVLADFGGDSPRVIASCHLPFPVQMRQAALSLQQAGHNELHRAALLGNQLAAVYAEATRRVVEQAGTASDQISAIGAKGSRILGTIYSA</sequence>
<accession>A0A916J5H5</accession>
<keyword evidence="1" id="KW-0418">Kinase</keyword>
<dbReference type="PANTHER" id="PTHR30605:SF0">
    <property type="entry name" value="ANHYDRO-N-ACETYLMURAMIC ACID KINASE"/>
    <property type="match status" value="1"/>
</dbReference>
<evidence type="ECO:0000313" key="1">
    <source>
        <dbReference type="EMBL" id="CAG4884300.1"/>
    </source>
</evidence>
<dbReference type="Proteomes" id="UP000742786">
    <property type="component" value="Unassembled WGS sequence"/>
</dbReference>
<keyword evidence="1" id="KW-0808">Transferase</keyword>
<proteinExistence type="predicted"/>
<dbReference type="EMBL" id="CAJQUM010000001">
    <property type="protein sequence ID" value="CAG4884300.1"/>
    <property type="molecule type" value="Genomic_DNA"/>
</dbReference>
<dbReference type="GO" id="GO:0005524">
    <property type="term" value="F:ATP binding"/>
    <property type="evidence" value="ECO:0007669"/>
    <property type="project" value="InterPro"/>
</dbReference>
<dbReference type="RefSeq" id="WP_220636161.1">
    <property type="nucleotide sequence ID" value="NZ_CAJQUM010000001.1"/>
</dbReference>
<evidence type="ECO:0000313" key="2">
    <source>
        <dbReference type="Proteomes" id="UP000742786"/>
    </source>
</evidence>
<dbReference type="InterPro" id="IPR005338">
    <property type="entry name" value="Anhydro_N_Ac-Mur_kinase"/>
</dbReference>
<dbReference type="GO" id="GO:0006040">
    <property type="term" value="P:amino sugar metabolic process"/>
    <property type="evidence" value="ECO:0007669"/>
    <property type="project" value="InterPro"/>
</dbReference>